<dbReference type="InterPro" id="IPR050196">
    <property type="entry name" value="Cytochrome_P450_Monoox"/>
</dbReference>
<feature type="binding site" description="axial binding residue" evidence="6">
    <location>
        <position position="434"/>
    </location>
    <ligand>
        <name>heme</name>
        <dbReference type="ChEBI" id="CHEBI:30413"/>
    </ligand>
    <ligandPart>
        <name>Fe</name>
        <dbReference type="ChEBI" id="CHEBI:18248"/>
    </ligandPart>
</feature>
<dbReference type="GO" id="GO:0005506">
    <property type="term" value="F:iron ion binding"/>
    <property type="evidence" value="ECO:0007669"/>
    <property type="project" value="InterPro"/>
</dbReference>
<dbReference type="InterPro" id="IPR017972">
    <property type="entry name" value="Cyt_P450_CS"/>
</dbReference>
<keyword evidence="5 7" id="KW-0503">Monooxygenase</keyword>
<evidence type="ECO:0000256" key="3">
    <source>
        <dbReference type="ARBA" id="ARBA00022617"/>
    </source>
</evidence>
<evidence type="ECO:0000256" key="5">
    <source>
        <dbReference type="ARBA" id="ARBA00023033"/>
    </source>
</evidence>
<evidence type="ECO:0000313" key="9">
    <source>
        <dbReference type="WBParaSite" id="jg6020"/>
    </source>
</evidence>
<evidence type="ECO:0000313" key="8">
    <source>
        <dbReference type="Proteomes" id="UP000887574"/>
    </source>
</evidence>
<dbReference type="GO" id="GO:0004497">
    <property type="term" value="F:monooxygenase activity"/>
    <property type="evidence" value="ECO:0007669"/>
    <property type="project" value="UniProtKB-KW"/>
</dbReference>
<keyword evidence="6 7" id="KW-0479">Metal-binding</keyword>
<dbReference type="SUPFAM" id="SSF48264">
    <property type="entry name" value="Cytochrome P450"/>
    <property type="match status" value="1"/>
</dbReference>
<evidence type="ECO:0000256" key="1">
    <source>
        <dbReference type="ARBA" id="ARBA00001971"/>
    </source>
</evidence>
<keyword evidence="7" id="KW-0560">Oxidoreductase</keyword>
<evidence type="ECO:0000256" key="2">
    <source>
        <dbReference type="ARBA" id="ARBA00010617"/>
    </source>
</evidence>
<dbReference type="InterPro" id="IPR001128">
    <property type="entry name" value="Cyt_P450"/>
</dbReference>
<sequence>MALLVIVVIALFPLACFGIWVYRHLQLRKTLSSIPSPRSVPFLGHVPITKPDVEGFVDQIMGMADLYPDAPRMVTFWAGTVPSVMIYSAELVESIAIGLNHLNKGIFYDLLRPWLGFGLLTSNANEWRPRRKLLTPTFHHEILKNFVHVFNFQSEILVKRMREKAGPNNQLEDVGHLISLCALDIICETSMGQSVNAQVEAESDYVRAVLRINDIVQKRQKNPLMWNSVIFWLFGDGKEHAWALNVLHSFTKKVVVERRQKMIFDGVSLAGERKAFLDLLLEMERNGDVNEKDIQEEGHDTTATGVAWALQLFGCHPEIQEKAFEEIRSVCGNSSDISFEQLGQLRYLECCIKETLRLYPSVPIISRRLGSDSTIGGHFIPADTQILLNIYLIHRDPQYWKDPEVFDPTRFLPENSKGRHAFAFIPFSAGSRNCIGQRFAILEEKAMLCWILRTFRVVSIKRRDQVRHKTELILRPVGGLPISLEPRIY</sequence>
<keyword evidence="4 6" id="KW-0408">Iron</keyword>
<dbReference type="InterPro" id="IPR002401">
    <property type="entry name" value="Cyt_P450_E_grp-I"/>
</dbReference>
<dbReference type="Proteomes" id="UP000887574">
    <property type="component" value="Unplaced"/>
</dbReference>
<dbReference type="PANTHER" id="PTHR24291:SF194">
    <property type="entry name" value="CYTOCHROME P450 FAMILY"/>
    <property type="match status" value="1"/>
</dbReference>
<dbReference type="PRINTS" id="PR00463">
    <property type="entry name" value="EP450I"/>
</dbReference>
<reference evidence="9" key="1">
    <citation type="submission" date="2022-11" db="UniProtKB">
        <authorList>
            <consortium name="WormBaseParasite"/>
        </authorList>
    </citation>
    <scope>IDENTIFICATION</scope>
</reference>
<dbReference type="PANTHER" id="PTHR24291">
    <property type="entry name" value="CYTOCHROME P450 FAMILY 4"/>
    <property type="match status" value="1"/>
</dbReference>
<dbReference type="GO" id="GO:0020037">
    <property type="term" value="F:heme binding"/>
    <property type="evidence" value="ECO:0007669"/>
    <property type="project" value="InterPro"/>
</dbReference>
<keyword evidence="8" id="KW-1185">Reference proteome</keyword>
<protein>
    <submittedName>
        <fullName evidence="9">Cytochrome P450</fullName>
    </submittedName>
</protein>
<proteinExistence type="inferred from homology"/>
<evidence type="ECO:0000256" key="4">
    <source>
        <dbReference type="ARBA" id="ARBA00023004"/>
    </source>
</evidence>
<dbReference type="GO" id="GO:0016705">
    <property type="term" value="F:oxidoreductase activity, acting on paired donors, with incorporation or reduction of molecular oxygen"/>
    <property type="evidence" value="ECO:0007669"/>
    <property type="project" value="InterPro"/>
</dbReference>
<dbReference type="PRINTS" id="PR00385">
    <property type="entry name" value="P450"/>
</dbReference>
<organism evidence="8 9">
    <name type="scientific">Ditylenchus dipsaci</name>
    <dbReference type="NCBI Taxonomy" id="166011"/>
    <lineage>
        <taxon>Eukaryota</taxon>
        <taxon>Metazoa</taxon>
        <taxon>Ecdysozoa</taxon>
        <taxon>Nematoda</taxon>
        <taxon>Chromadorea</taxon>
        <taxon>Rhabditida</taxon>
        <taxon>Tylenchina</taxon>
        <taxon>Tylenchomorpha</taxon>
        <taxon>Sphaerularioidea</taxon>
        <taxon>Anguinidae</taxon>
        <taxon>Anguininae</taxon>
        <taxon>Ditylenchus</taxon>
    </lineage>
</organism>
<dbReference type="Gene3D" id="1.10.630.10">
    <property type="entry name" value="Cytochrome P450"/>
    <property type="match status" value="1"/>
</dbReference>
<dbReference type="InterPro" id="IPR036396">
    <property type="entry name" value="Cyt_P450_sf"/>
</dbReference>
<dbReference type="Pfam" id="PF00067">
    <property type="entry name" value="p450"/>
    <property type="match status" value="1"/>
</dbReference>
<dbReference type="PROSITE" id="PS00086">
    <property type="entry name" value="CYTOCHROME_P450"/>
    <property type="match status" value="1"/>
</dbReference>
<accession>A0A915EHQ1</accession>
<comment type="similarity">
    <text evidence="2 7">Belongs to the cytochrome P450 family.</text>
</comment>
<evidence type="ECO:0000256" key="7">
    <source>
        <dbReference type="RuleBase" id="RU000461"/>
    </source>
</evidence>
<comment type="cofactor">
    <cofactor evidence="1 6">
        <name>heme</name>
        <dbReference type="ChEBI" id="CHEBI:30413"/>
    </cofactor>
</comment>
<name>A0A915EHQ1_9BILA</name>
<dbReference type="AlphaFoldDB" id="A0A915EHQ1"/>
<evidence type="ECO:0000256" key="6">
    <source>
        <dbReference type="PIRSR" id="PIRSR602401-1"/>
    </source>
</evidence>
<keyword evidence="3 6" id="KW-0349">Heme</keyword>
<dbReference type="WBParaSite" id="jg6020">
    <property type="protein sequence ID" value="jg6020"/>
    <property type="gene ID" value="jg6020"/>
</dbReference>